<accession>A0A917QFQ6</accession>
<sequence>MNHADHLVHALRRALGDRWIIHRHEMQLDIESRCAATLYAPPRRAVDWIELLGCLEAAFNSHGIARATPLPLACGRDTDFTISAIQAADPYLKDNQPIMLREGFLAQPVVRFTGDRTPSGQLADGFLTSFVNIAQVSRIRNITDHATHLDSWIGILGAIGLHARHLRITGQTQVWQRGPVNGITLHIEHAGMEISDIVLLWNATNPDHLVTDIGSGLERLRWARHRCDWLMNVHGRRSSLAPNTLDAVRTAALVIGQGVRPGPRGRGGTIRRLLTNVSPSVSELGVSRATRSACEYWSTFVPPALPWPAIATQIDNEIAH</sequence>
<dbReference type="AlphaFoldDB" id="A0A917QFQ6"/>
<evidence type="ECO:0000313" key="2">
    <source>
        <dbReference type="Proteomes" id="UP000612956"/>
    </source>
</evidence>
<name>A0A917QFQ6_9NOCA</name>
<dbReference type="EMBL" id="BMMW01000002">
    <property type="protein sequence ID" value="GGK48546.1"/>
    <property type="molecule type" value="Genomic_DNA"/>
</dbReference>
<dbReference type="Proteomes" id="UP000612956">
    <property type="component" value="Unassembled WGS sequence"/>
</dbReference>
<reference evidence="1" key="2">
    <citation type="submission" date="2020-09" db="EMBL/GenBank/DDBJ databases">
        <authorList>
            <person name="Sun Q."/>
            <person name="Zhou Y."/>
        </authorList>
    </citation>
    <scope>NUCLEOTIDE SEQUENCE</scope>
    <source>
        <strain evidence="1">CGMCC 4.7278</strain>
    </source>
</reference>
<protein>
    <submittedName>
        <fullName evidence="1">Uncharacterized protein</fullName>
    </submittedName>
</protein>
<gene>
    <name evidence="1" type="ORF">GCM10011591_19920</name>
</gene>
<evidence type="ECO:0000313" key="1">
    <source>
        <dbReference type="EMBL" id="GGK48546.1"/>
    </source>
</evidence>
<organism evidence="1 2">
    <name type="scientific">Nocardia camponoti</name>
    <dbReference type="NCBI Taxonomy" id="1616106"/>
    <lineage>
        <taxon>Bacteria</taxon>
        <taxon>Bacillati</taxon>
        <taxon>Actinomycetota</taxon>
        <taxon>Actinomycetes</taxon>
        <taxon>Mycobacteriales</taxon>
        <taxon>Nocardiaceae</taxon>
        <taxon>Nocardia</taxon>
    </lineage>
</organism>
<dbReference type="RefSeq" id="WP_229683849.1">
    <property type="nucleotide sequence ID" value="NZ_BMMW01000002.1"/>
</dbReference>
<comment type="caution">
    <text evidence="1">The sequence shown here is derived from an EMBL/GenBank/DDBJ whole genome shotgun (WGS) entry which is preliminary data.</text>
</comment>
<keyword evidence="2" id="KW-1185">Reference proteome</keyword>
<reference evidence="1" key="1">
    <citation type="journal article" date="2014" name="Int. J. Syst. Evol. Microbiol.">
        <title>Complete genome sequence of Corynebacterium casei LMG S-19264T (=DSM 44701T), isolated from a smear-ripened cheese.</title>
        <authorList>
            <consortium name="US DOE Joint Genome Institute (JGI-PGF)"/>
            <person name="Walter F."/>
            <person name="Albersmeier A."/>
            <person name="Kalinowski J."/>
            <person name="Ruckert C."/>
        </authorList>
    </citation>
    <scope>NUCLEOTIDE SEQUENCE</scope>
    <source>
        <strain evidence="1">CGMCC 4.7278</strain>
    </source>
</reference>
<proteinExistence type="predicted"/>